<dbReference type="Proteomes" id="UP000604730">
    <property type="component" value="Unassembled WGS sequence"/>
</dbReference>
<evidence type="ECO:0000256" key="2">
    <source>
        <dbReference type="SAM" id="Phobius"/>
    </source>
</evidence>
<keyword evidence="5" id="KW-1185">Reference proteome</keyword>
<feature type="compositionally biased region" description="Acidic residues" evidence="1">
    <location>
        <begin position="287"/>
        <end position="297"/>
    </location>
</feature>
<dbReference type="Gene3D" id="2.60.40.680">
    <property type="match status" value="1"/>
</dbReference>
<evidence type="ECO:0000256" key="1">
    <source>
        <dbReference type="SAM" id="MobiDB-lite"/>
    </source>
</evidence>
<gene>
    <name evidence="4" type="ORF">JJN12_09120</name>
</gene>
<proteinExistence type="predicted"/>
<dbReference type="InterPro" id="IPR025883">
    <property type="entry name" value="Cadherin-like_domain"/>
</dbReference>
<reference evidence="4 5" key="1">
    <citation type="submission" date="2021-01" db="EMBL/GenBank/DDBJ databases">
        <title>Isolation and description of Catonella massiliensis sp. nov., a novel Catonella species, isolated from a stable periodontitis subject.</title>
        <authorList>
            <person name="Antezack A."/>
            <person name="Boxberger M."/>
            <person name="La Scola B."/>
            <person name="Monnet-Corti V."/>
        </authorList>
    </citation>
    <scope>NUCLEOTIDE SEQUENCE [LARGE SCALE GENOMIC DNA]</scope>
    <source>
        <strain evidence="4 5">Marseille-Q4567</strain>
    </source>
</reference>
<comment type="caution">
    <text evidence="4">The sequence shown here is derived from an EMBL/GenBank/DDBJ whole genome shotgun (WGS) entry which is preliminary data.</text>
</comment>
<keyword evidence="2" id="KW-0812">Transmembrane</keyword>
<dbReference type="Pfam" id="PF12733">
    <property type="entry name" value="Cadherin-like"/>
    <property type="match status" value="1"/>
</dbReference>
<keyword evidence="2" id="KW-1133">Transmembrane helix</keyword>
<keyword evidence="2" id="KW-0472">Membrane</keyword>
<dbReference type="SUPFAM" id="SSF49384">
    <property type="entry name" value="Carbohydrate-binding domain"/>
    <property type="match status" value="1"/>
</dbReference>
<dbReference type="InterPro" id="IPR008965">
    <property type="entry name" value="CBM2/CBM3_carb-bd_dom_sf"/>
</dbReference>
<feature type="compositionally biased region" description="Polar residues" evidence="1">
    <location>
        <begin position="265"/>
        <end position="274"/>
    </location>
</feature>
<feature type="domain" description="Cadherin-like beta-sandwich-like" evidence="3">
    <location>
        <begin position="167"/>
        <end position="237"/>
    </location>
</feature>
<feature type="compositionally biased region" description="Basic and acidic residues" evidence="1">
    <location>
        <begin position="241"/>
        <end position="260"/>
    </location>
</feature>
<name>A0ABS1J1A0_9FIRM</name>
<organism evidence="4 5">
    <name type="scientific">Catonella massiliensis</name>
    <dbReference type="NCBI Taxonomy" id="2799636"/>
    <lineage>
        <taxon>Bacteria</taxon>
        <taxon>Bacillati</taxon>
        <taxon>Bacillota</taxon>
        <taxon>Clostridia</taxon>
        <taxon>Lachnospirales</taxon>
        <taxon>Lachnospiraceae</taxon>
        <taxon>Catonella</taxon>
    </lineage>
</organism>
<feature type="transmembrane region" description="Helical" evidence="2">
    <location>
        <begin position="303"/>
        <end position="326"/>
    </location>
</feature>
<dbReference type="RefSeq" id="WP_208429390.1">
    <property type="nucleotide sequence ID" value="NZ_JAEPRJ010000001.1"/>
</dbReference>
<sequence>MKKNIIIIFVLVFSLLLGGEKAFASSASVVLKGANKTIVGEKFDVTLEIDSEESLSGVETYLSYDDSMAEFLSADEGIAGGKGLLRVNIKNFEDVDGKLKYKMTFLAKLSGNFTMTFSDDVHLYAVNPDNEISVATNDLEMRIKNPRKASSDSSLIGIKVAGGVLTPKFSPSVLDYKVNVGGGVDDITVGVTTADKGANYSLVKDYGDKLRSGENNIYIIVKAEDGSKTNYNIVVIKENEASEETKDTAKDTKSSAKQEEEPPIETSSDTGSKGSTEEEHEYVPDAPGEEATEETDNNDSKQMVIYVIISAIVILGIMLMLGLVLYMKNKRNEEDEE</sequence>
<feature type="region of interest" description="Disordered" evidence="1">
    <location>
        <begin position="241"/>
        <end position="297"/>
    </location>
</feature>
<evidence type="ECO:0000313" key="5">
    <source>
        <dbReference type="Proteomes" id="UP000604730"/>
    </source>
</evidence>
<dbReference type="EMBL" id="JAEPRJ010000001">
    <property type="protein sequence ID" value="MBK5897934.1"/>
    <property type="molecule type" value="Genomic_DNA"/>
</dbReference>
<evidence type="ECO:0000313" key="4">
    <source>
        <dbReference type="EMBL" id="MBK5897934.1"/>
    </source>
</evidence>
<evidence type="ECO:0000259" key="3">
    <source>
        <dbReference type="Pfam" id="PF12733"/>
    </source>
</evidence>
<accession>A0ABS1J1A0</accession>
<protein>
    <submittedName>
        <fullName evidence="4">Cadherin-like beta sandwich domain-containing protein</fullName>
    </submittedName>
</protein>